<dbReference type="PANTHER" id="PTHR43975:SF2">
    <property type="entry name" value="EG:BACR7A4.14 PROTEIN-RELATED"/>
    <property type="match status" value="1"/>
</dbReference>
<gene>
    <name evidence="2" type="ORF">GGQ98_001619</name>
</gene>
<dbReference type="PROSITE" id="PS00061">
    <property type="entry name" value="ADH_SHORT"/>
    <property type="match status" value="1"/>
</dbReference>
<keyword evidence="3" id="KW-1185">Reference proteome</keyword>
<sequence>MNDKVVLIVGGARGLGEATARKFAKNGAKLMLVDILGQELDALATDLRAGGADCRSITSDIGIRENCFAIVDETVKLFGRLDILCNVAAIVRFGHTIEVSADEWQKVVAVNLSGPFHLCQAAIPHLLSAHGNIVNVVSQAAMKGLAYIAPYSASKGGLLQLTRSMAAEYLKHPIRVNAVAPGTMSTNIADGLQWPEGVDGDLLQRHLGVRGPDTTAAVANAIYFLASDEAESIHGVCLPVDGGLGAT</sequence>
<dbReference type="FunFam" id="3.40.50.720:FF:000084">
    <property type="entry name" value="Short-chain dehydrogenase reductase"/>
    <property type="match status" value="1"/>
</dbReference>
<organism evidence="2 3">
    <name type="scientific">Sphingosinicella soli</name>
    <dbReference type="NCBI Taxonomy" id="333708"/>
    <lineage>
        <taxon>Bacteria</taxon>
        <taxon>Pseudomonadati</taxon>
        <taxon>Pseudomonadota</taxon>
        <taxon>Alphaproteobacteria</taxon>
        <taxon>Sphingomonadales</taxon>
        <taxon>Sphingosinicellaceae</taxon>
        <taxon>Sphingosinicella</taxon>
    </lineage>
</organism>
<proteinExistence type="inferred from homology"/>
<dbReference type="InterPro" id="IPR036291">
    <property type="entry name" value="NAD(P)-bd_dom_sf"/>
</dbReference>
<comment type="similarity">
    <text evidence="1">Belongs to the short-chain dehydrogenases/reductases (SDR) family.</text>
</comment>
<dbReference type="Pfam" id="PF13561">
    <property type="entry name" value="adh_short_C2"/>
    <property type="match status" value="1"/>
</dbReference>
<dbReference type="SUPFAM" id="SSF51735">
    <property type="entry name" value="NAD(P)-binding Rossmann-fold domains"/>
    <property type="match status" value="1"/>
</dbReference>
<name>A0A7W7F6W4_9SPHN</name>
<dbReference type="EMBL" id="JACHNZ010000015">
    <property type="protein sequence ID" value="MBB4632002.1"/>
    <property type="molecule type" value="Genomic_DNA"/>
</dbReference>
<reference evidence="2 3" key="1">
    <citation type="submission" date="2020-08" db="EMBL/GenBank/DDBJ databases">
        <title>Genomic Encyclopedia of Type Strains, Phase IV (KMG-IV): sequencing the most valuable type-strain genomes for metagenomic binning, comparative biology and taxonomic classification.</title>
        <authorList>
            <person name="Goeker M."/>
        </authorList>
    </citation>
    <scope>NUCLEOTIDE SEQUENCE [LARGE SCALE GENOMIC DNA]</scope>
    <source>
        <strain evidence="2 3">DSM 17328</strain>
    </source>
</reference>
<evidence type="ECO:0000313" key="2">
    <source>
        <dbReference type="EMBL" id="MBB4632002.1"/>
    </source>
</evidence>
<dbReference type="Proteomes" id="UP000566324">
    <property type="component" value="Unassembled WGS sequence"/>
</dbReference>
<protein>
    <submittedName>
        <fullName evidence="2">NAD(P)-dependent dehydrogenase (Short-subunit alcohol dehydrogenase family)</fullName>
    </submittedName>
</protein>
<dbReference type="PANTHER" id="PTHR43975">
    <property type="entry name" value="ZGC:101858"/>
    <property type="match status" value="1"/>
</dbReference>
<dbReference type="RefSeq" id="WP_184067718.1">
    <property type="nucleotide sequence ID" value="NZ_JACHNZ010000015.1"/>
</dbReference>
<accession>A0A7W7F6W4</accession>
<dbReference type="PRINTS" id="PR00081">
    <property type="entry name" value="GDHRDH"/>
</dbReference>
<dbReference type="Gene3D" id="3.40.50.720">
    <property type="entry name" value="NAD(P)-binding Rossmann-like Domain"/>
    <property type="match status" value="1"/>
</dbReference>
<comment type="caution">
    <text evidence="2">The sequence shown here is derived from an EMBL/GenBank/DDBJ whole genome shotgun (WGS) entry which is preliminary data.</text>
</comment>
<evidence type="ECO:0000256" key="1">
    <source>
        <dbReference type="ARBA" id="ARBA00006484"/>
    </source>
</evidence>
<dbReference type="AlphaFoldDB" id="A0A7W7F6W4"/>
<dbReference type="PRINTS" id="PR00080">
    <property type="entry name" value="SDRFAMILY"/>
</dbReference>
<dbReference type="InterPro" id="IPR002347">
    <property type="entry name" value="SDR_fam"/>
</dbReference>
<dbReference type="InterPro" id="IPR020904">
    <property type="entry name" value="Sc_DH/Rdtase_CS"/>
</dbReference>
<dbReference type="CDD" id="cd05233">
    <property type="entry name" value="SDR_c"/>
    <property type="match status" value="1"/>
</dbReference>
<evidence type="ECO:0000313" key="3">
    <source>
        <dbReference type="Proteomes" id="UP000566324"/>
    </source>
</evidence>